<accession>A0A6A4FYZ4</accession>
<dbReference type="Proteomes" id="UP000434957">
    <property type="component" value="Unassembled WGS sequence"/>
</dbReference>
<name>A0A6A4FYZ4_9STRA</name>
<dbReference type="Gene3D" id="3.30.70.270">
    <property type="match status" value="1"/>
</dbReference>
<dbReference type="Gene3D" id="3.10.10.10">
    <property type="entry name" value="HIV Type 1 Reverse Transcriptase, subunit A, domain 1"/>
    <property type="match status" value="1"/>
</dbReference>
<dbReference type="InterPro" id="IPR043502">
    <property type="entry name" value="DNA/RNA_pol_sf"/>
</dbReference>
<evidence type="ECO:0000313" key="1">
    <source>
        <dbReference type="EMBL" id="KAE9354455.1"/>
    </source>
</evidence>
<keyword evidence="2" id="KW-1185">Reference proteome</keyword>
<dbReference type="PANTHER" id="PTHR33064">
    <property type="entry name" value="POL PROTEIN"/>
    <property type="match status" value="1"/>
</dbReference>
<dbReference type="AlphaFoldDB" id="A0A6A4FYZ4"/>
<evidence type="ECO:0000313" key="2">
    <source>
        <dbReference type="Proteomes" id="UP000434957"/>
    </source>
</evidence>
<dbReference type="PANTHER" id="PTHR33064:SF37">
    <property type="entry name" value="RIBONUCLEASE H"/>
    <property type="match status" value="1"/>
</dbReference>
<dbReference type="SUPFAM" id="SSF56672">
    <property type="entry name" value="DNA/RNA polymerases"/>
    <property type="match status" value="1"/>
</dbReference>
<organism evidence="1 2">
    <name type="scientific">Phytophthora rubi</name>
    <dbReference type="NCBI Taxonomy" id="129364"/>
    <lineage>
        <taxon>Eukaryota</taxon>
        <taxon>Sar</taxon>
        <taxon>Stramenopiles</taxon>
        <taxon>Oomycota</taxon>
        <taxon>Peronosporomycetes</taxon>
        <taxon>Peronosporales</taxon>
        <taxon>Peronosporaceae</taxon>
        <taxon>Phytophthora</taxon>
    </lineage>
</organism>
<dbReference type="InterPro" id="IPR051320">
    <property type="entry name" value="Viral_Replic_Matur_Polypro"/>
</dbReference>
<dbReference type="InterPro" id="IPR043128">
    <property type="entry name" value="Rev_trsase/Diguanyl_cyclase"/>
</dbReference>
<dbReference type="EMBL" id="QXFT01000116">
    <property type="protein sequence ID" value="KAE9354455.1"/>
    <property type="molecule type" value="Genomic_DNA"/>
</dbReference>
<comment type="caution">
    <text evidence="1">The sequence shown here is derived from an EMBL/GenBank/DDBJ whole genome shotgun (WGS) entry which is preliminary data.</text>
</comment>
<reference evidence="1 2" key="1">
    <citation type="submission" date="2018-08" db="EMBL/GenBank/DDBJ databases">
        <title>Genomic investigation of the strawberry pathogen Phytophthora fragariae indicates pathogenicity is determined by transcriptional variation in three key races.</title>
        <authorList>
            <person name="Adams T.M."/>
            <person name="Armitage A.D."/>
            <person name="Sobczyk M.K."/>
            <person name="Bates H.J."/>
            <person name="Dunwell J.M."/>
            <person name="Nellist C.F."/>
            <person name="Harrison R.J."/>
        </authorList>
    </citation>
    <scope>NUCLEOTIDE SEQUENCE [LARGE SCALE GENOMIC DNA]</scope>
    <source>
        <strain evidence="1 2">SCRP333</strain>
    </source>
</reference>
<gene>
    <name evidence="1" type="ORF">PR003_g3348</name>
</gene>
<proteinExistence type="predicted"/>
<sequence>MRLLSVNSYAKSYSEFGTLGIFERTTTADGHARWFQSQAGRKMEFRMTIDNRPVNKHTVPIAGAAPNRDTITHAVEGAYAFSVFDLPIGILFQFPLAEASQDLMSFISEDTVYSPTRVPQGTMDSSVHFQNQM</sequence>
<protein>
    <submittedName>
        <fullName evidence="1">Uncharacterized protein</fullName>
    </submittedName>
</protein>